<accession>A0A7S4GFF8</accession>
<sequence length="183" mass="20282">MIRSGSHRATHPHTSYQSYRHMLWLSTPNPPRPSSGTGAGTLSWGDVSSSTLTILKPRSCRGFADQCAAVAQLCTPPLPLRVAALLSGHTSGSVHHQKKEKLWVQSLRALRHQSMQAITKFAAQLLQEKWSIMEDIFRRITSGNVPSLVTPKRLNQNGHTWLHISLNQDWDNSAQSVVDGDQS</sequence>
<organism evidence="1">
    <name type="scientific">Eutreptiella gymnastica</name>
    <dbReference type="NCBI Taxonomy" id="73025"/>
    <lineage>
        <taxon>Eukaryota</taxon>
        <taxon>Discoba</taxon>
        <taxon>Euglenozoa</taxon>
        <taxon>Euglenida</taxon>
        <taxon>Spirocuta</taxon>
        <taxon>Euglenophyceae</taxon>
        <taxon>Eutreptiales</taxon>
        <taxon>Eutreptiaceae</taxon>
        <taxon>Eutreptiella</taxon>
    </lineage>
</organism>
<gene>
    <name evidence="1" type="ORF">EGYM00163_LOCUS46709</name>
</gene>
<reference evidence="1" key="1">
    <citation type="submission" date="2021-01" db="EMBL/GenBank/DDBJ databases">
        <authorList>
            <person name="Corre E."/>
            <person name="Pelletier E."/>
            <person name="Niang G."/>
            <person name="Scheremetjew M."/>
            <person name="Finn R."/>
            <person name="Kale V."/>
            <person name="Holt S."/>
            <person name="Cochrane G."/>
            <person name="Meng A."/>
            <person name="Brown T."/>
            <person name="Cohen L."/>
        </authorList>
    </citation>
    <scope>NUCLEOTIDE SEQUENCE</scope>
    <source>
        <strain evidence="1">CCMP1594</strain>
    </source>
</reference>
<name>A0A7S4GFF8_9EUGL</name>
<dbReference type="AlphaFoldDB" id="A0A7S4GFF8"/>
<proteinExistence type="predicted"/>
<evidence type="ECO:0000313" key="1">
    <source>
        <dbReference type="EMBL" id="CAE0835360.1"/>
    </source>
</evidence>
<protein>
    <submittedName>
        <fullName evidence="1">Uncharacterized protein</fullName>
    </submittedName>
</protein>
<dbReference type="EMBL" id="HBJA01135786">
    <property type="protein sequence ID" value="CAE0835360.1"/>
    <property type="molecule type" value="Transcribed_RNA"/>
</dbReference>